<dbReference type="PANTHER" id="PTHR45626:SF52">
    <property type="entry name" value="SINGLE-STRANDED DNA-DEPENDENT ATPASE (EUROFUNG)"/>
    <property type="match status" value="1"/>
</dbReference>
<name>A0A2J6QA53_9HELO</name>
<dbReference type="Pfam" id="PF00176">
    <property type="entry name" value="SNF2-rel_dom"/>
    <property type="match status" value="1"/>
</dbReference>
<dbReference type="GO" id="GO:0005524">
    <property type="term" value="F:ATP binding"/>
    <property type="evidence" value="ECO:0007669"/>
    <property type="project" value="UniProtKB-KW"/>
</dbReference>
<dbReference type="SMART" id="SM00490">
    <property type="entry name" value="HELICc"/>
    <property type="match status" value="1"/>
</dbReference>
<keyword evidence="3" id="KW-0067">ATP-binding</keyword>
<evidence type="ECO:0000259" key="6">
    <source>
        <dbReference type="PROSITE" id="PS51194"/>
    </source>
</evidence>
<dbReference type="CDD" id="cd18793">
    <property type="entry name" value="SF2_C_SNF"/>
    <property type="match status" value="1"/>
</dbReference>
<dbReference type="GO" id="GO:0008094">
    <property type="term" value="F:ATP-dependent activity, acting on DNA"/>
    <property type="evidence" value="ECO:0007669"/>
    <property type="project" value="TreeGrafter"/>
</dbReference>
<dbReference type="Proteomes" id="UP000235672">
    <property type="component" value="Unassembled WGS sequence"/>
</dbReference>
<dbReference type="AlphaFoldDB" id="A0A2J6QA53"/>
<feature type="domain" description="Helicase C-terminal" evidence="6">
    <location>
        <begin position="823"/>
        <end position="986"/>
    </location>
</feature>
<dbReference type="PROSITE" id="PS51194">
    <property type="entry name" value="HELICASE_CTER"/>
    <property type="match status" value="1"/>
</dbReference>
<dbReference type="GO" id="GO:0005634">
    <property type="term" value="C:nucleus"/>
    <property type="evidence" value="ECO:0007669"/>
    <property type="project" value="TreeGrafter"/>
</dbReference>
<proteinExistence type="predicted"/>
<organism evidence="7 8">
    <name type="scientific">Hyaloscypha hepaticicola</name>
    <dbReference type="NCBI Taxonomy" id="2082293"/>
    <lineage>
        <taxon>Eukaryota</taxon>
        <taxon>Fungi</taxon>
        <taxon>Dikarya</taxon>
        <taxon>Ascomycota</taxon>
        <taxon>Pezizomycotina</taxon>
        <taxon>Leotiomycetes</taxon>
        <taxon>Helotiales</taxon>
        <taxon>Hyaloscyphaceae</taxon>
        <taxon>Hyaloscypha</taxon>
    </lineage>
</organism>
<keyword evidence="8" id="KW-1185">Reference proteome</keyword>
<evidence type="ECO:0000256" key="1">
    <source>
        <dbReference type="ARBA" id="ARBA00022741"/>
    </source>
</evidence>
<dbReference type="Pfam" id="PF00271">
    <property type="entry name" value="Helicase_C"/>
    <property type="match status" value="1"/>
</dbReference>
<reference evidence="7 8" key="1">
    <citation type="submission" date="2016-05" db="EMBL/GenBank/DDBJ databases">
        <title>A degradative enzymes factory behind the ericoid mycorrhizal symbiosis.</title>
        <authorList>
            <consortium name="DOE Joint Genome Institute"/>
            <person name="Martino E."/>
            <person name="Morin E."/>
            <person name="Grelet G."/>
            <person name="Kuo A."/>
            <person name="Kohler A."/>
            <person name="Daghino S."/>
            <person name="Barry K."/>
            <person name="Choi C."/>
            <person name="Cichocki N."/>
            <person name="Clum A."/>
            <person name="Copeland A."/>
            <person name="Hainaut M."/>
            <person name="Haridas S."/>
            <person name="Labutti K."/>
            <person name="Lindquist E."/>
            <person name="Lipzen A."/>
            <person name="Khouja H.-R."/>
            <person name="Murat C."/>
            <person name="Ohm R."/>
            <person name="Olson A."/>
            <person name="Spatafora J."/>
            <person name="Veneault-Fourrey C."/>
            <person name="Henrissat B."/>
            <person name="Grigoriev I."/>
            <person name="Martin F."/>
            <person name="Perotto S."/>
        </authorList>
    </citation>
    <scope>NUCLEOTIDE SEQUENCE [LARGE SCALE GENOMIC DNA]</scope>
    <source>
        <strain evidence="7 8">UAMH 7357</strain>
    </source>
</reference>
<dbReference type="EMBL" id="KZ613475">
    <property type="protein sequence ID" value="PMD23157.1"/>
    <property type="molecule type" value="Genomic_DNA"/>
</dbReference>
<evidence type="ECO:0000259" key="5">
    <source>
        <dbReference type="PROSITE" id="PS51192"/>
    </source>
</evidence>
<dbReference type="PANTHER" id="PTHR45626">
    <property type="entry name" value="TRANSCRIPTION TERMINATION FACTOR 2-RELATED"/>
    <property type="match status" value="1"/>
</dbReference>
<protein>
    <submittedName>
        <fullName evidence="7">Uncharacterized protein</fullName>
    </submittedName>
</protein>
<evidence type="ECO:0000313" key="7">
    <source>
        <dbReference type="EMBL" id="PMD23157.1"/>
    </source>
</evidence>
<dbReference type="SUPFAM" id="SSF52540">
    <property type="entry name" value="P-loop containing nucleoside triphosphate hydrolases"/>
    <property type="match status" value="2"/>
</dbReference>
<dbReference type="InterPro" id="IPR001650">
    <property type="entry name" value="Helicase_C-like"/>
</dbReference>
<evidence type="ECO:0000313" key="8">
    <source>
        <dbReference type="Proteomes" id="UP000235672"/>
    </source>
</evidence>
<evidence type="ECO:0000256" key="3">
    <source>
        <dbReference type="ARBA" id="ARBA00022840"/>
    </source>
</evidence>
<dbReference type="InterPro" id="IPR049730">
    <property type="entry name" value="SNF2/RAD54-like_C"/>
</dbReference>
<dbReference type="GO" id="GO:0016787">
    <property type="term" value="F:hydrolase activity"/>
    <property type="evidence" value="ECO:0007669"/>
    <property type="project" value="UniProtKB-KW"/>
</dbReference>
<dbReference type="InterPro" id="IPR050628">
    <property type="entry name" value="SNF2_RAD54_helicase_TF"/>
</dbReference>
<keyword evidence="1" id="KW-0547">Nucleotide-binding</keyword>
<evidence type="ECO:0000256" key="2">
    <source>
        <dbReference type="ARBA" id="ARBA00022801"/>
    </source>
</evidence>
<dbReference type="CDD" id="cd18008">
    <property type="entry name" value="DEXDc_SHPRH-like"/>
    <property type="match status" value="1"/>
</dbReference>
<feature type="domain" description="Helicase ATP-binding" evidence="5">
    <location>
        <begin position="416"/>
        <end position="600"/>
    </location>
</feature>
<feature type="compositionally biased region" description="Basic and acidic residues" evidence="4">
    <location>
        <begin position="9"/>
        <end position="21"/>
    </location>
</feature>
<dbReference type="STRING" id="1745343.A0A2J6QA53"/>
<dbReference type="PROSITE" id="PS51192">
    <property type="entry name" value="HELICASE_ATP_BIND_1"/>
    <property type="match status" value="1"/>
</dbReference>
<dbReference type="OrthoDB" id="448448at2759"/>
<dbReference type="InterPro" id="IPR014001">
    <property type="entry name" value="Helicase_ATP-bd"/>
</dbReference>
<gene>
    <name evidence="7" type="ORF">NA56DRAFT_62221</name>
</gene>
<dbReference type="InterPro" id="IPR000330">
    <property type="entry name" value="SNF2_N"/>
</dbReference>
<dbReference type="InterPro" id="IPR038718">
    <property type="entry name" value="SNF2-like_sf"/>
</dbReference>
<dbReference type="GO" id="GO:0006281">
    <property type="term" value="P:DNA repair"/>
    <property type="evidence" value="ECO:0007669"/>
    <property type="project" value="TreeGrafter"/>
</dbReference>
<dbReference type="SMART" id="SM00487">
    <property type="entry name" value="DEXDc"/>
    <property type="match status" value="1"/>
</dbReference>
<sequence length="992" mass="112738">MMSSLKRPRVTDWGHENVDRPRDKRMGYELDHHGYDYGKQNSWQPWPEIHETAYDTQASFPSILPAIKHRSDDSVLSAQGLSQGPQYFDSGLYQSNNQMAFLDSQESGPSFSAEDSQNSFIFGGDLSTISGTDVPVVSPIKTSCASPKTIYICYGSICDAKVQIDDELYLEYLHSSHKNVTEPTKFIFLKVLFEENHCVLRTSEGSKFGVLNNRGFRCLTKLHGFKDLEYTPLIASNDWKEKIFQVGKDSKRRCISLDINISGPRCQLDTTARQLSQAGLFLQPPHHGTTSLPYENPQYLHLPGLIQVIELPATFKSQSISTVNYGVLDDKQVLAWNTAYPDFDKLLEELPRHDYLKEAVVDVRLVTTLLSHQREAVDWIFRRETLNSPVSRSLWELENSKKDFKCYQHIITGAKSPTPNDFLGGILADDMGLGKSLAMLCAVMGSLDRANEYAEQIYSFESPREGRRAAKSTLIIVPSALLLDSWIEEIDKHVFRGTLRYIKYHGQDRPKDPSFLARYEVVLTTYGTVVADFNRSHKILESIEWYRIIADEAHIIRNLSTKQFRAVNRIPSHIRWCLTGTPIQNSLTDLAALVSFLGVPILKEPAIFRKHIDSATHPSKANAEVDFQNLRLLLGSICLRRPKDILCLFGLTVQERRPKFSAVERQEYNDLLCEGRVALDLALSGHNSKETHQRVIEALLRLRLYCNNGLSPRKDSPSSASLDSEDVLSFLQQSGEIICKYCSCDILSLDVVENLDFVHMTECRLLICGECIPQYQQELKRCRKNGEQLCPFCSGKYCKDNLFRKENKVRESELAVRKVYPSKLLALLDDIQRNPLHEKSIVFSFWKKSLDLIEDLLKANGIRYCRVDGSLSLGKRKTVLAEFQVNPEVEVLIMTLSTGAVGLNNLSIASRIYLLEPQWNPSVESQAIGRIFRLGQERPVTVIRYIMDKSIEENVKNKQLRKLDLACGGFDKKTSVQRIEQLQQLKSIILDC</sequence>
<evidence type="ECO:0000256" key="4">
    <source>
        <dbReference type="SAM" id="MobiDB-lite"/>
    </source>
</evidence>
<dbReference type="Gene3D" id="3.40.50.300">
    <property type="entry name" value="P-loop containing nucleotide triphosphate hydrolases"/>
    <property type="match status" value="1"/>
</dbReference>
<dbReference type="InterPro" id="IPR027417">
    <property type="entry name" value="P-loop_NTPase"/>
</dbReference>
<accession>A0A2J6QA53</accession>
<dbReference type="Gene3D" id="3.40.50.10810">
    <property type="entry name" value="Tandem AAA-ATPase domain"/>
    <property type="match status" value="1"/>
</dbReference>
<keyword evidence="2" id="KW-0378">Hydrolase</keyword>
<feature type="region of interest" description="Disordered" evidence="4">
    <location>
        <begin position="1"/>
        <end position="21"/>
    </location>
</feature>